<accession>A0A2K8UGG6</accession>
<keyword evidence="6" id="KW-1185">Reference proteome</keyword>
<dbReference type="Proteomes" id="UP000232638">
    <property type="component" value="Chromosome"/>
</dbReference>
<gene>
    <name evidence="5" type="ORF">THSYN_02515</name>
</gene>
<evidence type="ECO:0000256" key="3">
    <source>
        <dbReference type="SAM" id="MobiDB-lite"/>
    </source>
</evidence>
<evidence type="ECO:0000259" key="4">
    <source>
        <dbReference type="PROSITE" id="PS50893"/>
    </source>
</evidence>
<evidence type="ECO:0000256" key="1">
    <source>
        <dbReference type="ARBA" id="ARBA00022741"/>
    </source>
</evidence>
<dbReference type="OrthoDB" id="4408248at2"/>
<dbReference type="Gene3D" id="3.40.50.300">
    <property type="entry name" value="P-loop containing nucleotide triphosphate hydrolases"/>
    <property type="match status" value="1"/>
</dbReference>
<organism evidence="5 6">
    <name type="scientific">Candidatus Thiodictyon syntrophicum</name>
    <dbReference type="NCBI Taxonomy" id="1166950"/>
    <lineage>
        <taxon>Bacteria</taxon>
        <taxon>Pseudomonadati</taxon>
        <taxon>Pseudomonadota</taxon>
        <taxon>Gammaproteobacteria</taxon>
        <taxon>Chromatiales</taxon>
        <taxon>Chromatiaceae</taxon>
        <taxon>Thiodictyon</taxon>
    </lineage>
</organism>
<dbReference type="GO" id="GO:0016887">
    <property type="term" value="F:ATP hydrolysis activity"/>
    <property type="evidence" value="ECO:0007669"/>
    <property type="project" value="InterPro"/>
</dbReference>
<name>A0A2K8UGG6_9GAMM</name>
<dbReference type="KEGG" id="tsy:THSYN_02515"/>
<keyword evidence="2 5" id="KW-0067">ATP-binding</keyword>
<keyword evidence="1" id="KW-0547">Nucleotide-binding</keyword>
<dbReference type="PROSITE" id="PS50893">
    <property type="entry name" value="ABC_TRANSPORTER_2"/>
    <property type="match status" value="1"/>
</dbReference>
<evidence type="ECO:0000256" key="2">
    <source>
        <dbReference type="ARBA" id="ARBA00022840"/>
    </source>
</evidence>
<dbReference type="PANTHER" id="PTHR43119:SF1">
    <property type="entry name" value="ABC TRANSPORTER DOMAIN-CONTAINING PROTEIN"/>
    <property type="match status" value="1"/>
</dbReference>
<evidence type="ECO:0000313" key="6">
    <source>
        <dbReference type="Proteomes" id="UP000232638"/>
    </source>
</evidence>
<proteinExistence type="predicted"/>
<reference evidence="5 6" key="1">
    <citation type="submission" date="2017-03" db="EMBL/GenBank/DDBJ databases">
        <title>Complete genome sequence of Candidatus 'Thiodictyon syntrophicum' sp. nov. strain Cad16T, a photolithoautotroph purple sulfur bacterium isolated from an alpine meromictic lake.</title>
        <authorList>
            <person name="Luedin S.M."/>
            <person name="Pothier J.F."/>
            <person name="Danza F."/>
            <person name="Storelli N."/>
            <person name="Wittwer M."/>
            <person name="Tonolla M."/>
        </authorList>
    </citation>
    <scope>NUCLEOTIDE SEQUENCE [LARGE SCALE GENOMIC DNA]</scope>
    <source>
        <strain evidence="5 6">Cad16T</strain>
    </source>
</reference>
<dbReference type="PANTHER" id="PTHR43119">
    <property type="entry name" value="ABC TRANSPORT PROTEIN ATP-BINDING COMPONENT-RELATED"/>
    <property type="match status" value="1"/>
</dbReference>
<dbReference type="AlphaFoldDB" id="A0A2K8UGG6"/>
<protein>
    <submittedName>
        <fullName evidence="5">ATP-binding protein</fullName>
    </submittedName>
</protein>
<dbReference type="GO" id="GO:0005524">
    <property type="term" value="F:ATP binding"/>
    <property type="evidence" value="ECO:0007669"/>
    <property type="project" value="UniProtKB-KW"/>
</dbReference>
<dbReference type="EMBL" id="CP020370">
    <property type="protein sequence ID" value="AUB84617.1"/>
    <property type="molecule type" value="Genomic_DNA"/>
</dbReference>
<dbReference type="InterPro" id="IPR003439">
    <property type="entry name" value="ABC_transporter-like_ATP-bd"/>
</dbReference>
<dbReference type="InterPro" id="IPR003593">
    <property type="entry name" value="AAA+_ATPase"/>
</dbReference>
<feature type="region of interest" description="Disordered" evidence="3">
    <location>
        <begin position="204"/>
        <end position="230"/>
    </location>
</feature>
<dbReference type="SUPFAM" id="SSF52540">
    <property type="entry name" value="P-loop containing nucleoside triphosphate hydrolases"/>
    <property type="match status" value="1"/>
</dbReference>
<sequence>MGALRLEAVRPRVLAPVNLSLAAGELVFISGPSGSGKSLLLRAVADLDPHAGEVWLGSEARSTMAPARWRQRVGLLPAEAFWWADAVGEHFPATTGRVQDVGERVAPGSADGGLDGLLAALGFAPDVLDWSVARLSTGERQRLALARLLAQGPEALLLDEATANLDPANRERVELVTAAYRAGQAAAILWVSHDPEQRERLGGRQFGIRDGRLGPTEAVSAGPARLEDGR</sequence>
<dbReference type="InterPro" id="IPR027417">
    <property type="entry name" value="P-loop_NTPase"/>
</dbReference>
<dbReference type="RefSeq" id="WP_100922270.1">
    <property type="nucleotide sequence ID" value="NZ_CP020370.1"/>
</dbReference>
<dbReference type="SMART" id="SM00382">
    <property type="entry name" value="AAA"/>
    <property type="match status" value="1"/>
</dbReference>
<dbReference type="CDD" id="cd00267">
    <property type="entry name" value="ABC_ATPase"/>
    <property type="match status" value="1"/>
</dbReference>
<feature type="domain" description="ABC transporter" evidence="4">
    <location>
        <begin position="4"/>
        <end position="228"/>
    </location>
</feature>
<dbReference type="Pfam" id="PF00005">
    <property type="entry name" value="ABC_tran"/>
    <property type="match status" value="1"/>
</dbReference>
<evidence type="ECO:0000313" key="5">
    <source>
        <dbReference type="EMBL" id="AUB84617.1"/>
    </source>
</evidence>